<reference evidence="3" key="1">
    <citation type="journal article" date="2023" name="Mol. Biol. Evol.">
        <title>Third-Generation Sequencing Reveals the Adaptive Role of the Epigenome in Three Deep-Sea Polychaetes.</title>
        <authorList>
            <person name="Perez M."/>
            <person name="Aroh O."/>
            <person name="Sun Y."/>
            <person name="Lan Y."/>
            <person name="Juniper S.K."/>
            <person name="Young C.R."/>
            <person name="Angers B."/>
            <person name="Qian P.Y."/>
        </authorList>
    </citation>
    <scope>NUCLEOTIDE SEQUENCE</scope>
    <source>
        <strain evidence="3">P08H-3</strain>
    </source>
</reference>
<dbReference type="PANTHER" id="PTHR34251">
    <property type="entry name" value="LEUCINE-, GLUTAMATE- AND LYSINE-RICH PROTEIN 1"/>
    <property type="match status" value="1"/>
</dbReference>
<dbReference type="Proteomes" id="UP001208570">
    <property type="component" value="Unassembled WGS sequence"/>
</dbReference>
<protein>
    <recommendedName>
        <fullName evidence="5">Leucine-, glutamate- and lysine-rich protein 1</fullName>
    </recommendedName>
</protein>
<evidence type="ECO:0000313" key="3">
    <source>
        <dbReference type="EMBL" id="KAK2147612.1"/>
    </source>
</evidence>
<dbReference type="AlphaFoldDB" id="A0AAD9J6N4"/>
<evidence type="ECO:0008006" key="5">
    <source>
        <dbReference type="Google" id="ProtNLM"/>
    </source>
</evidence>
<dbReference type="EMBL" id="JAODUP010000545">
    <property type="protein sequence ID" value="KAK2147612.1"/>
    <property type="molecule type" value="Genomic_DNA"/>
</dbReference>
<feature type="coiled-coil region" evidence="1">
    <location>
        <begin position="490"/>
        <end position="563"/>
    </location>
</feature>
<proteinExistence type="predicted"/>
<keyword evidence="4" id="KW-1185">Reference proteome</keyword>
<feature type="compositionally biased region" description="Low complexity" evidence="2">
    <location>
        <begin position="596"/>
        <end position="616"/>
    </location>
</feature>
<evidence type="ECO:0000256" key="1">
    <source>
        <dbReference type="SAM" id="Coils"/>
    </source>
</evidence>
<feature type="region of interest" description="Disordered" evidence="2">
    <location>
        <begin position="589"/>
        <end position="704"/>
    </location>
</feature>
<feature type="coiled-coil region" evidence="1">
    <location>
        <begin position="163"/>
        <end position="449"/>
    </location>
</feature>
<comment type="caution">
    <text evidence="3">The sequence shown here is derived from an EMBL/GenBank/DDBJ whole genome shotgun (WGS) entry which is preliminary data.</text>
</comment>
<name>A0AAD9J6N4_9ANNE</name>
<keyword evidence="1" id="KW-0175">Coiled coil</keyword>
<dbReference type="InterPro" id="IPR038799">
    <property type="entry name" value="LEKR1"/>
</dbReference>
<dbReference type="PANTHER" id="PTHR34251:SF1">
    <property type="entry name" value="LEUCINE, GLUTAMATE AND LYSINE RICH 1"/>
    <property type="match status" value="1"/>
</dbReference>
<sequence>MERPSLQHPLPEEIQKMKRDETICKFCGVSYLIHNEIKALEDKLRAAEDELAFYHGIEEREEKLKAEIMELEKKIDHLQQETSAKDAVLCTLKNDITSKEKEIERINKLKIDADQELMGVTNKCEQYRLKNMLWMNKLPVIIKQIQEHKSESLAVGNLVTAQNTVLREECRLLEDKINDVIKEKTVDVDRLQGRLRELEQSVENHEQKENEILKQLEDALQQVNQQSAAVAHNQTLQVHVDQLNSEIKDLKNQLEETIAKNRILSMENSQSSEQTKKFIQDLEVLNARNKQKVQELQESTTKCSKLQQEMKETEGQLQVMKRQMDKMRQDYEEKQARLQQTASVSTSQTENLKEAVSKLSGDMEALKKEREMMITAHQNQIEQLRESFRSRITEADKWPGRMEEALKKERQNHATGMHELENRLKENFIMELQIEKQKHQELLQKYHNDARVDESQVKRQLDNLHNHYKMEISNLHKQLAENKAKACATENSFRDEISSLKKIINELEERLAHIDTGAESKMQELKHRLHDVQSELDETMEVLKKQKDDYVTVKEEIVFLEETVRKECEERFELTEALSQAKEELLALKRPPGGYSQQQAWAGSSRGSSASSNPKPESSRLMPAESTSSLSTSRSEEIALYKKLAVNRPQPPSIMRDPASEKESVNLSTMGFDGQKSNKVAPRGLKGASLSESRRRISQVLGRR</sequence>
<evidence type="ECO:0000256" key="2">
    <source>
        <dbReference type="SAM" id="MobiDB-lite"/>
    </source>
</evidence>
<evidence type="ECO:0000313" key="4">
    <source>
        <dbReference type="Proteomes" id="UP001208570"/>
    </source>
</evidence>
<accession>A0AAD9J6N4</accession>
<feature type="coiled-coil region" evidence="1">
    <location>
        <begin position="37"/>
        <end position="116"/>
    </location>
</feature>
<organism evidence="3 4">
    <name type="scientific">Paralvinella palmiformis</name>
    <dbReference type="NCBI Taxonomy" id="53620"/>
    <lineage>
        <taxon>Eukaryota</taxon>
        <taxon>Metazoa</taxon>
        <taxon>Spiralia</taxon>
        <taxon>Lophotrochozoa</taxon>
        <taxon>Annelida</taxon>
        <taxon>Polychaeta</taxon>
        <taxon>Sedentaria</taxon>
        <taxon>Canalipalpata</taxon>
        <taxon>Terebellida</taxon>
        <taxon>Terebelliformia</taxon>
        <taxon>Alvinellidae</taxon>
        <taxon>Paralvinella</taxon>
    </lineage>
</organism>
<gene>
    <name evidence="3" type="ORF">LSH36_545g04019</name>
</gene>